<gene>
    <name evidence="1" type="ORF">QNI22_40345</name>
</gene>
<proteinExistence type="predicted"/>
<dbReference type="Gene3D" id="2.60.40.10">
    <property type="entry name" value="Immunoglobulins"/>
    <property type="match status" value="1"/>
</dbReference>
<dbReference type="AlphaFoldDB" id="A0AAE3UIB3"/>
<name>A0AAE3UIB3_9BACT</name>
<sequence length="512" mass="54975">TIQSGAKVTLNSGSELQVCGDLLNSGTLTTNSTATITMMGTTNQTISGSSSSSQYANLKVNKNSGYVIPANTIYVSNTLDLTKGLIKTGTYEINLTNSDTDAITNFSSASYIWGNLRRSIGTVPTVTVPNAGFENYGSGSSPANWTRTSNRSYLDNVNTPHSGSRYLAQYNGSSYTTEIYQTLSGLTNGIYTLKAWVISTGGQTSTYMYASNYGGSLIKTDITFSLTWKQITIPNIVVTNGQCRIGFYSSSSGGKYILADDVEFVYTGSIDYDYPIGDAGRYQRLTMGVTSDLNVSNVLGFFTWGTLSGTSGLPLVEGLNVFPYLAQDGYWTLEPNTTPAASARYNITLYLANYPGGSGPLTFAKRTNASSPWTFNNSSVVGDYSIKQQYGRSGFSTFSQIGIISGTPVSLPVTYLSLNGYATEEKQVELKWITSSEENSSMFNVERSSDGKTYTQLGSVVAAGNSSTPLTYSFLDSSPLSGVNYYRLNQIDRDGNGSYSKVVTVKIGQSSG</sequence>
<dbReference type="EMBL" id="JASJOU010000043">
    <property type="protein sequence ID" value="MDJ1506953.1"/>
    <property type="molecule type" value="Genomic_DNA"/>
</dbReference>
<reference evidence="1" key="1">
    <citation type="submission" date="2023-05" db="EMBL/GenBank/DDBJ databases">
        <authorList>
            <person name="Zhang X."/>
        </authorList>
    </citation>
    <scope>NUCLEOTIDE SEQUENCE</scope>
    <source>
        <strain evidence="1">BD1B2-1</strain>
    </source>
</reference>
<accession>A0AAE3UIB3</accession>
<dbReference type="Gene3D" id="2.60.120.260">
    <property type="entry name" value="Galactose-binding domain-like"/>
    <property type="match status" value="1"/>
</dbReference>
<protein>
    <submittedName>
        <fullName evidence="1">Uncharacterized protein</fullName>
    </submittedName>
</protein>
<comment type="caution">
    <text evidence="1">The sequence shown here is derived from an EMBL/GenBank/DDBJ whole genome shotgun (WGS) entry which is preliminary data.</text>
</comment>
<keyword evidence="2" id="KW-1185">Reference proteome</keyword>
<evidence type="ECO:0000313" key="1">
    <source>
        <dbReference type="EMBL" id="MDJ1506953.1"/>
    </source>
</evidence>
<dbReference type="Proteomes" id="UP001232063">
    <property type="component" value="Unassembled WGS sequence"/>
</dbReference>
<dbReference type="InterPro" id="IPR013783">
    <property type="entry name" value="Ig-like_fold"/>
</dbReference>
<feature type="non-terminal residue" evidence="1">
    <location>
        <position position="1"/>
    </location>
</feature>
<organism evidence="1 2">
    <name type="scientific">Xanthocytophaga agilis</name>
    <dbReference type="NCBI Taxonomy" id="3048010"/>
    <lineage>
        <taxon>Bacteria</taxon>
        <taxon>Pseudomonadati</taxon>
        <taxon>Bacteroidota</taxon>
        <taxon>Cytophagia</taxon>
        <taxon>Cytophagales</taxon>
        <taxon>Rhodocytophagaceae</taxon>
        <taxon>Xanthocytophaga</taxon>
    </lineage>
</organism>
<feature type="non-terminal residue" evidence="1">
    <location>
        <position position="512"/>
    </location>
</feature>
<evidence type="ECO:0000313" key="2">
    <source>
        <dbReference type="Proteomes" id="UP001232063"/>
    </source>
</evidence>